<dbReference type="GO" id="GO:0051301">
    <property type="term" value="P:cell division"/>
    <property type="evidence" value="ECO:0007669"/>
    <property type="project" value="UniProtKB-KW"/>
</dbReference>
<feature type="domain" description="HORMA" evidence="7">
    <location>
        <begin position="28"/>
        <end position="216"/>
    </location>
</feature>
<keyword evidence="3" id="KW-0132">Cell division</keyword>
<dbReference type="VEuPathDB" id="FungiDB:BDEG_24416"/>
<dbReference type="PANTHER" id="PTHR11842">
    <property type="entry name" value="MITOTIC SPINDLE ASSEMBLY CHECKPOINT PROTEIN MAD2"/>
    <property type="match status" value="1"/>
</dbReference>
<dbReference type="Pfam" id="PF02301">
    <property type="entry name" value="HORMA"/>
    <property type="match status" value="1"/>
</dbReference>
<dbReference type="PANTHER" id="PTHR11842:SF11">
    <property type="entry name" value="MITOTIC SPINDLE ASSEMBLY CHECKPOINT PROTEIN MAD2A"/>
    <property type="match status" value="1"/>
</dbReference>
<evidence type="ECO:0000256" key="1">
    <source>
        <dbReference type="ARBA" id="ARBA00004123"/>
    </source>
</evidence>
<comment type="subcellular location">
    <subcellularLocation>
        <location evidence="1">Nucleus</location>
    </subcellularLocation>
</comment>
<sequence length="222" mass="24925">MLASAHSSGLDTAMSCVKEETRGFIKLAGTVTTVLEFFQFAINNILYQRGLYPPESFTTVKKYNLHLLIATDNAIKAYLDQIMHQLQCWISAKTISKLVMVISTKSTGEILERWQFDVNLHQHCISNQKPVSETTLTTEKQTNAEIAAIMRQITASVSFLPILDDPCTFNILVYTDKNALVPPTWVDSDPKLISHNAEQVKLRSFSTAMHKIDGLVAYKLTE</sequence>
<dbReference type="GO" id="GO:0005654">
    <property type="term" value="C:nucleoplasm"/>
    <property type="evidence" value="ECO:0007669"/>
    <property type="project" value="TreeGrafter"/>
</dbReference>
<dbReference type="GO" id="GO:0000776">
    <property type="term" value="C:kinetochore"/>
    <property type="evidence" value="ECO:0007669"/>
    <property type="project" value="TreeGrafter"/>
</dbReference>
<evidence type="ECO:0000256" key="4">
    <source>
        <dbReference type="ARBA" id="ARBA00022776"/>
    </source>
</evidence>
<dbReference type="OrthoDB" id="1806at2759"/>
<dbReference type="InterPro" id="IPR036570">
    <property type="entry name" value="HORMA_dom_sf"/>
</dbReference>
<dbReference type="GO" id="GO:0007094">
    <property type="term" value="P:mitotic spindle assembly checkpoint signaling"/>
    <property type="evidence" value="ECO:0007669"/>
    <property type="project" value="TreeGrafter"/>
</dbReference>
<evidence type="ECO:0000256" key="3">
    <source>
        <dbReference type="ARBA" id="ARBA00022618"/>
    </source>
</evidence>
<keyword evidence="5" id="KW-0539">Nucleus</keyword>
<evidence type="ECO:0000256" key="5">
    <source>
        <dbReference type="ARBA" id="ARBA00023242"/>
    </source>
</evidence>
<dbReference type="InterPro" id="IPR045091">
    <property type="entry name" value="Mad2-like"/>
</dbReference>
<protein>
    <recommendedName>
        <fullName evidence="7">HORMA domain-containing protein</fullName>
    </recommendedName>
</protein>
<dbReference type="FunFam" id="3.30.900.10:FF:000002">
    <property type="entry name" value="Mitotic spindle assembly checkpoint protein MAD2A"/>
    <property type="match status" value="1"/>
</dbReference>
<name>A0A177WMX0_BATDL</name>
<dbReference type="Proteomes" id="UP000077115">
    <property type="component" value="Unassembled WGS sequence"/>
</dbReference>
<dbReference type="SUPFAM" id="SSF56019">
    <property type="entry name" value="The spindle assembly checkpoint protein mad2"/>
    <property type="match status" value="1"/>
</dbReference>
<accession>A0A177WMX0</accession>
<dbReference type="EMBL" id="DS022304">
    <property type="protein sequence ID" value="OAJ40711.1"/>
    <property type="molecule type" value="Genomic_DNA"/>
</dbReference>
<comment type="similarity">
    <text evidence="2">Belongs to the MAD2 family.</text>
</comment>
<keyword evidence="6" id="KW-0131">Cell cycle</keyword>
<evidence type="ECO:0000313" key="8">
    <source>
        <dbReference type="EMBL" id="OAJ40711.1"/>
    </source>
</evidence>
<dbReference type="eggNOG" id="KOG3285">
    <property type="taxonomic scope" value="Eukaryota"/>
</dbReference>
<dbReference type="GO" id="GO:0033597">
    <property type="term" value="C:mitotic checkpoint complex"/>
    <property type="evidence" value="ECO:0007669"/>
    <property type="project" value="UniProtKB-ARBA"/>
</dbReference>
<dbReference type="GO" id="GO:0005737">
    <property type="term" value="C:cytoplasm"/>
    <property type="evidence" value="ECO:0007669"/>
    <property type="project" value="TreeGrafter"/>
</dbReference>
<reference evidence="8 9" key="1">
    <citation type="submission" date="2006-10" db="EMBL/GenBank/DDBJ databases">
        <title>The Genome Sequence of Batrachochytrium dendrobatidis JEL423.</title>
        <authorList>
            <consortium name="The Broad Institute Genome Sequencing Platform"/>
            <person name="Birren B."/>
            <person name="Lander E."/>
            <person name="Galagan J."/>
            <person name="Cuomo C."/>
            <person name="Devon K."/>
            <person name="Jaffe D."/>
            <person name="Butler J."/>
            <person name="Alvarez P."/>
            <person name="Gnerre S."/>
            <person name="Grabherr M."/>
            <person name="Kleber M."/>
            <person name="Mauceli E."/>
            <person name="Brockman W."/>
            <person name="Young S."/>
            <person name="LaButti K."/>
            <person name="Sykes S."/>
            <person name="DeCaprio D."/>
            <person name="Crawford M."/>
            <person name="Koehrsen M."/>
            <person name="Engels R."/>
            <person name="Montgomery P."/>
            <person name="Pearson M."/>
            <person name="Howarth C."/>
            <person name="Larson L."/>
            <person name="White J."/>
            <person name="O'Leary S."/>
            <person name="Kodira C."/>
            <person name="Zeng Q."/>
            <person name="Yandava C."/>
            <person name="Alvarado L."/>
            <person name="Longcore J."/>
            <person name="James T."/>
        </authorList>
    </citation>
    <scope>NUCLEOTIDE SEQUENCE [LARGE SCALE GENOMIC DNA]</scope>
    <source>
        <strain evidence="8 9">JEL423</strain>
    </source>
</reference>
<evidence type="ECO:0000256" key="6">
    <source>
        <dbReference type="ARBA" id="ARBA00023306"/>
    </source>
</evidence>
<dbReference type="STRING" id="403673.A0A177WMX0"/>
<dbReference type="InterPro" id="IPR003511">
    <property type="entry name" value="HORMA_dom"/>
</dbReference>
<organism evidence="8 9">
    <name type="scientific">Batrachochytrium dendrobatidis (strain JEL423)</name>
    <dbReference type="NCBI Taxonomy" id="403673"/>
    <lineage>
        <taxon>Eukaryota</taxon>
        <taxon>Fungi</taxon>
        <taxon>Fungi incertae sedis</taxon>
        <taxon>Chytridiomycota</taxon>
        <taxon>Chytridiomycota incertae sedis</taxon>
        <taxon>Chytridiomycetes</taxon>
        <taxon>Rhizophydiales</taxon>
        <taxon>Rhizophydiales incertae sedis</taxon>
        <taxon>Batrachochytrium</taxon>
    </lineage>
</organism>
<reference evidence="8 9" key="2">
    <citation type="submission" date="2016-05" db="EMBL/GenBank/DDBJ databases">
        <title>Lineage-specific infection strategies underlie the spectrum of fungal disease in amphibians.</title>
        <authorList>
            <person name="Cuomo C.A."/>
            <person name="Farrer R.A."/>
            <person name="James T."/>
            <person name="Longcore J."/>
            <person name="Birren B."/>
        </authorList>
    </citation>
    <scope>NUCLEOTIDE SEQUENCE [LARGE SCALE GENOMIC DNA]</scope>
    <source>
        <strain evidence="8 9">JEL423</strain>
    </source>
</reference>
<dbReference type="AlphaFoldDB" id="A0A177WMX0"/>
<gene>
    <name evidence="8" type="ORF">BDEG_24416</name>
</gene>
<keyword evidence="4" id="KW-0498">Mitosis</keyword>
<dbReference type="Gene3D" id="3.30.900.10">
    <property type="entry name" value="HORMA domain"/>
    <property type="match status" value="1"/>
</dbReference>
<evidence type="ECO:0000313" key="9">
    <source>
        <dbReference type="Proteomes" id="UP000077115"/>
    </source>
</evidence>
<dbReference type="PROSITE" id="PS50815">
    <property type="entry name" value="HORMA"/>
    <property type="match status" value="1"/>
</dbReference>
<proteinExistence type="inferred from homology"/>
<evidence type="ECO:0000256" key="2">
    <source>
        <dbReference type="ARBA" id="ARBA00010348"/>
    </source>
</evidence>
<evidence type="ECO:0000259" key="7">
    <source>
        <dbReference type="PROSITE" id="PS50815"/>
    </source>
</evidence>